<evidence type="ECO:0000256" key="3">
    <source>
        <dbReference type="ARBA" id="ARBA00023163"/>
    </source>
</evidence>
<dbReference type="SUPFAM" id="SSF47413">
    <property type="entry name" value="lambda repressor-like DNA-binding domains"/>
    <property type="match status" value="1"/>
</dbReference>
<dbReference type="GO" id="GO:0003700">
    <property type="term" value="F:DNA-binding transcription factor activity"/>
    <property type="evidence" value="ECO:0007669"/>
    <property type="project" value="TreeGrafter"/>
</dbReference>
<feature type="domain" description="HTH lacI-type" evidence="4">
    <location>
        <begin position="2"/>
        <end position="56"/>
    </location>
</feature>
<evidence type="ECO:0000313" key="6">
    <source>
        <dbReference type="Proteomes" id="UP000076023"/>
    </source>
</evidence>
<dbReference type="SUPFAM" id="SSF53822">
    <property type="entry name" value="Periplasmic binding protein-like I"/>
    <property type="match status" value="1"/>
</dbReference>
<dbReference type="Gene3D" id="3.40.50.2300">
    <property type="match status" value="2"/>
</dbReference>
<dbReference type="AlphaFoldDB" id="A0A146G2Z3"/>
<evidence type="ECO:0000256" key="2">
    <source>
        <dbReference type="ARBA" id="ARBA00023125"/>
    </source>
</evidence>
<dbReference type="SMART" id="SM00354">
    <property type="entry name" value="HTH_LACI"/>
    <property type="match status" value="1"/>
</dbReference>
<name>A0A146G2Z3_TERSA</name>
<dbReference type="InParanoid" id="A0A146G2Z3"/>
<dbReference type="PANTHER" id="PTHR30146:SF109">
    <property type="entry name" value="HTH-TYPE TRANSCRIPTIONAL REGULATOR GALS"/>
    <property type="match status" value="1"/>
</dbReference>
<gene>
    <name evidence="5" type="ORF">TSACC_2237</name>
</gene>
<dbReference type="PANTHER" id="PTHR30146">
    <property type="entry name" value="LACI-RELATED TRANSCRIPTIONAL REPRESSOR"/>
    <property type="match status" value="1"/>
</dbReference>
<keyword evidence="2" id="KW-0238">DNA-binding</keyword>
<dbReference type="GO" id="GO:0000976">
    <property type="term" value="F:transcription cis-regulatory region binding"/>
    <property type="evidence" value="ECO:0007669"/>
    <property type="project" value="TreeGrafter"/>
</dbReference>
<keyword evidence="1" id="KW-0805">Transcription regulation</keyword>
<keyword evidence="6" id="KW-1185">Reference proteome</keyword>
<dbReference type="Proteomes" id="UP000076023">
    <property type="component" value="Unassembled WGS sequence"/>
</dbReference>
<sequence length="339" mass="38661">MPNQRAIARVLGINQSTVSRALRGDRSIPPETKALIEAEVQKQAYRPNAYVSSLMNQIRSGRPLRDRSCVGLLVDAAAPEQWPTLHVYQEYRQGILQRADELGFYTETFYLHAPKMSPARIDSILFSRGIKGLILTAPFLSLKERISFQWERYASSTTGYSWPIATDRVAHDHHANVMLAYRNLIARGFQRISLCLPRHNLSDQPSRWLGGFAQCEHEYFGRQRTTVFYGNPDDTSAQDFQKWLRQSRPQVLLTLIGHEMVWLDTLKIRVPDKLALVCLVRPTDPFYAGVDEPNVELGRMTLETVASKILHNQFGLPENPRLTLISGTWRDGTSCPERL</sequence>
<evidence type="ECO:0000259" key="4">
    <source>
        <dbReference type="PROSITE" id="PS50932"/>
    </source>
</evidence>
<dbReference type="PROSITE" id="PS50932">
    <property type="entry name" value="HTH_LACI_2"/>
    <property type="match status" value="1"/>
</dbReference>
<organism evidence="5 6">
    <name type="scientific">Terrimicrobium sacchariphilum</name>
    <dbReference type="NCBI Taxonomy" id="690879"/>
    <lineage>
        <taxon>Bacteria</taxon>
        <taxon>Pseudomonadati</taxon>
        <taxon>Verrucomicrobiota</taxon>
        <taxon>Terrimicrobiia</taxon>
        <taxon>Terrimicrobiales</taxon>
        <taxon>Terrimicrobiaceae</taxon>
        <taxon>Terrimicrobium</taxon>
    </lineage>
</organism>
<evidence type="ECO:0000256" key="1">
    <source>
        <dbReference type="ARBA" id="ARBA00023015"/>
    </source>
</evidence>
<reference evidence="6" key="1">
    <citation type="journal article" date="2017" name="Genome Announc.">
        <title>Draft Genome Sequence of Terrimicrobium sacchariphilum NM-5T, a Facultative Anaerobic Soil Bacterium of the Class Spartobacteria.</title>
        <authorList>
            <person name="Qiu Y.L."/>
            <person name="Tourlousse D.M."/>
            <person name="Matsuura N."/>
            <person name="Ohashi A."/>
            <person name="Sekiguchi Y."/>
        </authorList>
    </citation>
    <scope>NUCLEOTIDE SEQUENCE [LARGE SCALE GENOMIC DNA]</scope>
    <source>
        <strain evidence="6">NM-5</strain>
    </source>
</reference>
<keyword evidence="3" id="KW-0804">Transcription</keyword>
<dbReference type="InterPro" id="IPR000843">
    <property type="entry name" value="HTH_LacI"/>
</dbReference>
<dbReference type="CDD" id="cd01392">
    <property type="entry name" value="HTH_LacI"/>
    <property type="match status" value="1"/>
</dbReference>
<dbReference type="STRING" id="690879.TSACC_2237"/>
<accession>A0A146G2Z3</accession>
<dbReference type="Gene3D" id="1.10.260.40">
    <property type="entry name" value="lambda repressor-like DNA-binding domains"/>
    <property type="match status" value="1"/>
</dbReference>
<proteinExistence type="predicted"/>
<dbReference type="InterPro" id="IPR028082">
    <property type="entry name" value="Peripla_BP_I"/>
</dbReference>
<dbReference type="OrthoDB" id="184082at2"/>
<dbReference type="InterPro" id="IPR010982">
    <property type="entry name" value="Lambda_DNA-bd_dom_sf"/>
</dbReference>
<protein>
    <submittedName>
        <fullName evidence="5">LacI family transcriptional regulator</fullName>
    </submittedName>
</protein>
<dbReference type="RefSeq" id="WP_075077717.1">
    <property type="nucleotide sequence ID" value="NZ_BDCO01000002.1"/>
</dbReference>
<comment type="caution">
    <text evidence="5">The sequence shown here is derived from an EMBL/GenBank/DDBJ whole genome shotgun (WGS) entry which is preliminary data.</text>
</comment>
<evidence type="ECO:0000313" key="5">
    <source>
        <dbReference type="EMBL" id="GAT31843.1"/>
    </source>
</evidence>
<dbReference type="EMBL" id="BDCO01000002">
    <property type="protein sequence ID" value="GAT31843.1"/>
    <property type="molecule type" value="Genomic_DNA"/>
</dbReference>